<gene>
    <name evidence="5" type="ORF">BRO54_3253</name>
</gene>
<evidence type="ECO:0000313" key="6">
    <source>
        <dbReference type="Proteomes" id="UP000186030"/>
    </source>
</evidence>
<reference evidence="5 6" key="1">
    <citation type="submission" date="2016-11" db="EMBL/GenBank/DDBJ databases">
        <authorList>
            <person name="Kadnikov V."/>
            <person name="Nazina T."/>
        </authorList>
    </citation>
    <scope>NUCLEOTIDE SEQUENCE [LARGE SCALE GENOMIC DNA]</scope>
    <source>
        <strain evidence="5 6">1017</strain>
    </source>
</reference>
<feature type="domain" description="Nucleoside phosphorylase" evidence="4">
    <location>
        <begin position="46"/>
        <end position="223"/>
    </location>
</feature>
<dbReference type="EC" id="2.4.2.3" evidence="1"/>
<evidence type="ECO:0000259" key="4">
    <source>
        <dbReference type="Pfam" id="PF01048"/>
    </source>
</evidence>
<dbReference type="Pfam" id="PF01048">
    <property type="entry name" value="PNP_UDP_1"/>
    <property type="match status" value="1"/>
</dbReference>
<reference evidence="6" key="2">
    <citation type="submission" date="2017-01" db="EMBL/GenBank/DDBJ databases">
        <title>Genome sequencing and annotation of Geobacillus sp. 1017, a Hydrocarbon-Oxidizing Thermophilic Bacterium Isolated from a Heavy Oil Reservoir (China).</title>
        <authorList>
            <person name="Kadnikov V.V."/>
            <person name="Mardanov A.V."/>
            <person name="Poltaraus A.B."/>
            <person name="Sokolova D.S."/>
            <person name="Semenova E.M."/>
            <person name="Ravin N.V."/>
            <person name="Tourova T.P."/>
            <person name="Nazina T.N."/>
        </authorList>
    </citation>
    <scope>NUCLEOTIDE SEQUENCE [LARGE SCALE GENOMIC DNA]</scope>
    <source>
        <strain evidence="6">1017</strain>
    </source>
</reference>
<name>A0A1Q5SPB7_9BACL</name>
<dbReference type="PANTHER" id="PTHR43691">
    <property type="entry name" value="URIDINE PHOSPHORYLASE"/>
    <property type="match status" value="1"/>
</dbReference>
<evidence type="ECO:0000313" key="5">
    <source>
        <dbReference type="EMBL" id="OKO89844.1"/>
    </source>
</evidence>
<evidence type="ECO:0000256" key="1">
    <source>
        <dbReference type="ARBA" id="ARBA00011888"/>
    </source>
</evidence>
<comment type="caution">
    <text evidence="5">The sequence shown here is derived from an EMBL/GenBank/DDBJ whole genome shotgun (WGS) entry which is preliminary data.</text>
</comment>
<comment type="catalytic activity">
    <reaction evidence="3">
        <text>uridine + phosphate = alpha-D-ribose 1-phosphate + uracil</text>
        <dbReference type="Rhea" id="RHEA:24388"/>
        <dbReference type="ChEBI" id="CHEBI:16704"/>
        <dbReference type="ChEBI" id="CHEBI:17568"/>
        <dbReference type="ChEBI" id="CHEBI:43474"/>
        <dbReference type="ChEBI" id="CHEBI:57720"/>
        <dbReference type="EC" id="2.4.2.3"/>
    </reaction>
</comment>
<evidence type="ECO:0000256" key="2">
    <source>
        <dbReference type="ARBA" id="ARBA00021980"/>
    </source>
</evidence>
<dbReference type="EMBL" id="MQMG01000053">
    <property type="protein sequence ID" value="OKO89844.1"/>
    <property type="molecule type" value="Genomic_DNA"/>
</dbReference>
<organism evidence="5 6">
    <name type="scientific">Geobacillus proteiniphilus</name>
    <dbReference type="NCBI Taxonomy" id="860353"/>
    <lineage>
        <taxon>Bacteria</taxon>
        <taxon>Bacillati</taxon>
        <taxon>Bacillota</taxon>
        <taxon>Bacilli</taxon>
        <taxon>Bacillales</taxon>
        <taxon>Anoxybacillaceae</taxon>
        <taxon>Geobacillus</taxon>
    </lineage>
</organism>
<proteinExistence type="predicted"/>
<dbReference type="Proteomes" id="UP000186030">
    <property type="component" value="Unassembled WGS sequence"/>
</dbReference>
<protein>
    <recommendedName>
        <fullName evidence="2">Uridine phosphorylase</fullName>
        <ecNumber evidence="1">2.4.2.3</ecNumber>
    </recommendedName>
</protein>
<dbReference type="InterPro" id="IPR035994">
    <property type="entry name" value="Nucleoside_phosphorylase_sf"/>
</dbReference>
<dbReference type="Gene3D" id="3.40.50.1580">
    <property type="entry name" value="Nucleoside phosphorylase domain"/>
    <property type="match status" value="1"/>
</dbReference>
<evidence type="ECO:0000256" key="3">
    <source>
        <dbReference type="ARBA" id="ARBA00048447"/>
    </source>
</evidence>
<dbReference type="RefSeq" id="WP_074044502.1">
    <property type="nucleotide sequence ID" value="NZ_MQMG01000053.1"/>
</dbReference>
<dbReference type="GO" id="GO:0005829">
    <property type="term" value="C:cytosol"/>
    <property type="evidence" value="ECO:0007669"/>
    <property type="project" value="TreeGrafter"/>
</dbReference>
<dbReference type="GO" id="GO:0004850">
    <property type="term" value="F:uridine phosphorylase activity"/>
    <property type="evidence" value="ECO:0007669"/>
    <property type="project" value="UniProtKB-EC"/>
</dbReference>
<dbReference type="AlphaFoldDB" id="A0A1Q5SPB7"/>
<dbReference type="PANTHER" id="PTHR43691:SF11">
    <property type="entry name" value="FI09636P-RELATED"/>
    <property type="match status" value="1"/>
</dbReference>
<accession>A0A1Q5SPB7</accession>
<dbReference type="InterPro" id="IPR000845">
    <property type="entry name" value="Nucleoside_phosphorylase_d"/>
</dbReference>
<sequence>MKLYGEFTKHDWLQVFRIDEKDVPSAMIVHGAWEHETNLQQWKQILRETTWNPHWNCVVGHWKHELIGFANVFGGPSAAVICHQFASLGTRRFIQTGYFGGLSRNVQFGDIFIVTGAEMADGVSHWYLPDQQMVQADIQLVEAAVQFCEKKQYRYVTGTVFTTGAIMVETKEMAEAWAQKGHIGVDMETATTLAVAKKFGKKAVALLNLSDHIIKGDTFYTVDPDQQKKKRETDEKIRELAIYLSTSFNDLP</sequence>
<dbReference type="GO" id="GO:0009116">
    <property type="term" value="P:nucleoside metabolic process"/>
    <property type="evidence" value="ECO:0007669"/>
    <property type="project" value="InterPro"/>
</dbReference>
<dbReference type="SUPFAM" id="SSF53167">
    <property type="entry name" value="Purine and uridine phosphorylases"/>
    <property type="match status" value="1"/>
</dbReference>